<dbReference type="Pfam" id="PF05690">
    <property type="entry name" value="ThiG"/>
    <property type="match status" value="1"/>
</dbReference>
<proteinExistence type="predicted"/>
<dbReference type="PANTHER" id="PTHR34266:SF2">
    <property type="entry name" value="THIAZOLE SYNTHASE"/>
    <property type="match status" value="1"/>
</dbReference>
<organism evidence="9 10">
    <name type="scientific">Paraherbaspirillum soli</name>
    <dbReference type="NCBI Taxonomy" id="631222"/>
    <lineage>
        <taxon>Bacteria</taxon>
        <taxon>Pseudomonadati</taxon>
        <taxon>Pseudomonadota</taxon>
        <taxon>Betaproteobacteria</taxon>
        <taxon>Burkholderiales</taxon>
        <taxon>Oxalobacteraceae</taxon>
        <taxon>Paraherbaspirillum</taxon>
    </lineage>
</organism>
<evidence type="ECO:0000259" key="8">
    <source>
        <dbReference type="Pfam" id="PF05690"/>
    </source>
</evidence>
<dbReference type="Proteomes" id="UP001596045">
    <property type="component" value="Unassembled WGS sequence"/>
</dbReference>
<evidence type="ECO:0000256" key="2">
    <source>
        <dbReference type="ARBA" id="ARBA00004948"/>
    </source>
</evidence>
<dbReference type="InterPro" id="IPR033983">
    <property type="entry name" value="Thiazole_synthase_ThiG"/>
</dbReference>
<evidence type="ECO:0000256" key="7">
    <source>
        <dbReference type="ARBA" id="ARBA00049897"/>
    </source>
</evidence>
<evidence type="ECO:0000256" key="6">
    <source>
        <dbReference type="ARBA" id="ARBA00023270"/>
    </source>
</evidence>
<dbReference type="SUPFAM" id="SSF110399">
    <property type="entry name" value="ThiG-like"/>
    <property type="match status" value="1"/>
</dbReference>
<dbReference type="EC" id="2.8.1.10" evidence="3"/>
<sequence length="252" mass="27378">MPSNTINPVFDVAGLRMTRIWHCFGNYMHKVDLDTVLNMLSASKTNVLPINTHLLDQASGRSGLNIGFGGVQFDQLAEKISMDEMVIMLNINHQTSAQAAIDKTKLAYALTGERVVKLEVLNNDLRTSNNAELIKAVKQLRKDLPELIIMPLLHNDYESAETLVELGCPLLRVMGSGIGDGLGIVDANEFERICALPVPVVLDGGVRGAEDYAHAHKLGAVGCLINSALFVEDAPPEQLLAKFLSGSQSFLN</sequence>
<keyword evidence="4" id="KW-0808">Transferase</keyword>
<keyword evidence="6" id="KW-0704">Schiff base</keyword>
<dbReference type="InterPro" id="IPR013785">
    <property type="entry name" value="Aldolase_TIM"/>
</dbReference>
<comment type="catalytic activity">
    <reaction evidence="7">
        <text>[ThiS sulfur-carrier protein]-C-terminal-Gly-aminoethanethioate + 2-iminoacetate + 1-deoxy-D-xylulose 5-phosphate = [ThiS sulfur-carrier protein]-C-terminal Gly-Gly + 2-[(2R,5Z)-2-carboxy-4-methylthiazol-5(2H)-ylidene]ethyl phosphate + 2 H2O + H(+)</text>
        <dbReference type="Rhea" id="RHEA:26297"/>
        <dbReference type="Rhea" id="RHEA-COMP:12909"/>
        <dbReference type="Rhea" id="RHEA-COMP:19908"/>
        <dbReference type="ChEBI" id="CHEBI:15377"/>
        <dbReference type="ChEBI" id="CHEBI:15378"/>
        <dbReference type="ChEBI" id="CHEBI:57792"/>
        <dbReference type="ChEBI" id="CHEBI:62899"/>
        <dbReference type="ChEBI" id="CHEBI:77846"/>
        <dbReference type="ChEBI" id="CHEBI:90778"/>
        <dbReference type="ChEBI" id="CHEBI:232372"/>
        <dbReference type="EC" id="2.8.1.10"/>
    </reaction>
</comment>
<name>A0ABW0MAF2_9BURK</name>
<keyword evidence="10" id="KW-1185">Reference proteome</keyword>
<evidence type="ECO:0000256" key="5">
    <source>
        <dbReference type="ARBA" id="ARBA00022977"/>
    </source>
</evidence>
<dbReference type="InterPro" id="IPR008867">
    <property type="entry name" value="ThiG"/>
</dbReference>
<comment type="caution">
    <text evidence="9">The sequence shown here is derived from an EMBL/GenBank/DDBJ whole genome shotgun (WGS) entry which is preliminary data.</text>
</comment>
<accession>A0ABW0MAF2</accession>
<feature type="domain" description="Thiazole synthase ThiG" evidence="8">
    <location>
        <begin position="74"/>
        <end position="234"/>
    </location>
</feature>
<dbReference type="EMBL" id="JBHSMT010000013">
    <property type="protein sequence ID" value="MFC5473917.1"/>
    <property type="molecule type" value="Genomic_DNA"/>
</dbReference>
<dbReference type="PANTHER" id="PTHR34266">
    <property type="entry name" value="THIAZOLE SYNTHASE"/>
    <property type="match status" value="1"/>
</dbReference>
<dbReference type="Gene3D" id="3.20.20.70">
    <property type="entry name" value="Aldolase class I"/>
    <property type="match status" value="1"/>
</dbReference>
<comment type="function">
    <text evidence="1">Catalyzes the rearrangement of 1-deoxy-D-xylulose 5-phosphate (DXP) to produce the thiazole phosphate moiety of thiamine. Sulfur is provided by the thiocarboxylate moiety of the carrier protein ThiS. In vitro, sulfur can be provided by H(2)S.</text>
</comment>
<evidence type="ECO:0000313" key="10">
    <source>
        <dbReference type="Proteomes" id="UP001596045"/>
    </source>
</evidence>
<comment type="pathway">
    <text evidence="2">Cofactor biosynthesis; thiamine diphosphate biosynthesis.</text>
</comment>
<evidence type="ECO:0000256" key="4">
    <source>
        <dbReference type="ARBA" id="ARBA00022679"/>
    </source>
</evidence>
<gene>
    <name evidence="9" type="ORF">ACFPM8_08080</name>
</gene>
<protein>
    <recommendedName>
        <fullName evidence="3">thiazole synthase</fullName>
        <ecNumber evidence="3">2.8.1.10</ecNumber>
    </recommendedName>
</protein>
<keyword evidence="5" id="KW-0784">Thiamine biosynthesis</keyword>
<evidence type="ECO:0000313" key="9">
    <source>
        <dbReference type="EMBL" id="MFC5473917.1"/>
    </source>
</evidence>
<reference evidence="10" key="1">
    <citation type="journal article" date="2019" name="Int. J. Syst. Evol. Microbiol.">
        <title>The Global Catalogue of Microorganisms (GCM) 10K type strain sequencing project: providing services to taxonomists for standard genome sequencing and annotation.</title>
        <authorList>
            <consortium name="The Broad Institute Genomics Platform"/>
            <consortium name="The Broad Institute Genome Sequencing Center for Infectious Disease"/>
            <person name="Wu L."/>
            <person name="Ma J."/>
        </authorList>
    </citation>
    <scope>NUCLEOTIDE SEQUENCE [LARGE SCALE GENOMIC DNA]</scope>
    <source>
        <strain evidence="10">JCM 17066</strain>
    </source>
</reference>
<evidence type="ECO:0000256" key="1">
    <source>
        <dbReference type="ARBA" id="ARBA00002834"/>
    </source>
</evidence>
<evidence type="ECO:0000256" key="3">
    <source>
        <dbReference type="ARBA" id="ARBA00011960"/>
    </source>
</evidence>